<feature type="domain" description="Aldehyde dehydrogenase" evidence="20">
    <location>
        <begin position="567"/>
        <end position="1030"/>
    </location>
</feature>
<organism evidence="24 25">
    <name type="scientific">Nitrosomonas cryotolerans ATCC 49181</name>
    <dbReference type="NCBI Taxonomy" id="1131553"/>
    <lineage>
        <taxon>Bacteria</taxon>
        <taxon>Pseudomonadati</taxon>
        <taxon>Pseudomonadota</taxon>
        <taxon>Betaproteobacteria</taxon>
        <taxon>Nitrosomonadales</taxon>
        <taxon>Nitrosomonadaceae</taxon>
        <taxon>Nitrosomonas</taxon>
    </lineage>
</organism>
<dbReference type="PIRSF" id="PIRSF000197">
    <property type="entry name" value="Bifunct_PutA"/>
    <property type="match status" value="1"/>
</dbReference>
<evidence type="ECO:0000256" key="17">
    <source>
        <dbReference type="ARBA" id="ARBA00060911"/>
    </source>
</evidence>
<dbReference type="GO" id="GO:0003700">
    <property type="term" value="F:DNA-binding transcription factor activity"/>
    <property type="evidence" value="ECO:0007669"/>
    <property type="project" value="InterPro"/>
</dbReference>
<dbReference type="eggNOG" id="COG4230">
    <property type="taxonomic scope" value="Bacteria"/>
</dbReference>
<feature type="active site" evidence="19">
    <location>
        <position position="840"/>
    </location>
</feature>
<dbReference type="Pfam" id="PF18327">
    <property type="entry name" value="PRODH"/>
    <property type="match status" value="1"/>
</dbReference>
<evidence type="ECO:0000256" key="4">
    <source>
        <dbReference type="ARBA" id="ARBA00022491"/>
    </source>
</evidence>
<gene>
    <name evidence="24" type="ORF">SAMN02743940_2684</name>
</gene>
<keyword evidence="11 18" id="KW-0238">DNA-binding</keyword>
<evidence type="ECO:0000259" key="20">
    <source>
        <dbReference type="Pfam" id="PF00171"/>
    </source>
</evidence>
<evidence type="ECO:0000256" key="1">
    <source>
        <dbReference type="ARBA" id="ARBA00001974"/>
    </source>
</evidence>
<dbReference type="InterPro" id="IPR024090">
    <property type="entry name" value="PRODH_PutA_dom_I"/>
</dbReference>
<feature type="domain" description="Proline utilization A proline dehydrogenase N-terminal" evidence="23">
    <location>
        <begin position="12"/>
        <end position="58"/>
    </location>
</feature>
<dbReference type="CDD" id="cd07125">
    <property type="entry name" value="ALDH_PutA-P5CDH"/>
    <property type="match status" value="1"/>
</dbReference>
<dbReference type="SUPFAM" id="SSF51730">
    <property type="entry name" value="FAD-linked oxidoreductase"/>
    <property type="match status" value="1"/>
</dbReference>
<keyword evidence="10 18" id="KW-0642">Proline metabolism</keyword>
<evidence type="ECO:0000256" key="13">
    <source>
        <dbReference type="ARBA" id="ARBA00023268"/>
    </source>
</evidence>
<dbReference type="Pfam" id="PF14850">
    <property type="entry name" value="Pro_dh-DNA_bdg"/>
    <property type="match status" value="1"/>
</dbReference>
<evidence type="ECO:0000256" key="11">
    <source>
        <dbReference type="ARBA" id="ARBA00023125"/>
    </source>
</evidence>
<dbReference type="EC" id="1.5.5.2" evidence="18"/>
<dbReference type="AlphaFoldDB" id="A0A1N6JKY5"/>
<dbReference type="SUPFAM" id="SSF53720">
    <property type="entry name" value="ALDH-like"/>
    <property type="match status" value="1"/>
</dbReference>
<evidence type="ECO:0000256" key="16">
    <source>
        <dbReference type="ARBA" id="ARBA00060889"/>
    </source>
</evidence>
<evidence type="ECO:0000256" key="10">
    <source>
        <dbReference type="ARBA" id="ARBA00023062"/>
    </source>
</evidence>
<evidence type="ECO:0000256" key="12">
    <source>
        <dbReference type="ARBA" id="ARBA00023163"/>
    </source>
</evidence>
<keyword evidence="12 18" id="KW-0804">Transcription</keyword>
<dbReference type="Gene3D" id="3.40.605.10">
    <property type="entry name" value="Aldehyde Dehydrogenase, Chain A, domain 1"/>
    <property type="match status" value="1"/>
</dbReference>
<dbReference type="Gene3D" id="1.20.5.550">
    <property type="entry name" value="Single Helix bin"/>
    <property type="match status" value="1"/>
</dbReference>
<dbReference type="Pfam" id="PF00171">
    <property type="entry name" value="Aldedh"/>
    <property type="match status" value="1"/>
</dbReference>
<evidence type="ECO:0000256" key="7">
    <source>
        <dbReference type="ARBA" id="ARBA00023002"/>
    </source>
</evidence>
<dbReference type="UniPathway" id="UPA00261">
    <property type="reaction ID" value="UER00373"/>
</dbReference>
<dbReference type="FunFam" id="3.20.20.220:FF:000004">
    <property type="entry name" value="Bifunctional protein PutA"/>
    <property type="match status" value="1"/>
</dbReference>
<dbReference type="InterPro" id="IPR015590">
    <property type="entry name" value="Aldehyde_DH_dom"/>
</dbReference>
<dbReference type="NCBIfam" id="TIGR01238">
    <property type="entry name" value="D1pyr5carbox3"/>
    <property type="match status" value="1"/>
</dbReference>
<comment type="pathway">
    <text evidence="2 18">Amino-acid degradation; L-proline degradation into L-glutamate; L-glutamate from L-proline: step 1/2.</text>
</comment>
<dbReference type="InterPro" id="IPR016160">
    <property type="entry name" value="Ald_DH_CS_CYS"/>
</dbReference>
<keyword evidence="8 18" id="KW-0805">Transcription regulation</keyword>
<comment type="pathway">
    <text evidence="3 18">Amino-acid degradation; L-proline degradation into L-glutamate; L-glutamate from L-proline: step 2/2.</text>
</comment>
<dbReference type="Gene3D" id="3.40.309.10">
    <property type="entry name" value="Aldehyde Dehydrogenase, Chain A, domain 2"/>
    <property type="match status" value="1"/>
</dbReference>
<dbReference type="InterPro" id="IPR024082">
    <property type="entry name" value="PRODH_PutA_dom_II"/>
</dbReference>
<dbReference type="Pfam" id="PF01619">
    <property type="entry name" value="Pro_dh"/>
    <property type="match status" value="1"/>
</dbReference>
<dbReference type="InterPro" id="IPR016163">
    <property type="entry name" value="Ald_DH_C"/>
</dbReference>
<dbReference type="RefSeq" id="WP_028462255.1">
    <property type="nucleotide sequence ID" value="NZ_FSRO01000001.1"/>
</dbReference>
<comment type="function">
    <text evidence="18">Oxidizes proline to glutamate for use as a carbon and nitrogen source.</text>
</comment>
<comment type="catalytic activity">
    <reaction evidence="15 18">
        <text>L-proline + a quinone = (S)-1-pyrroline-5-carboxylate + a quinol + H(+)</text>
        <dbReference type="Rhea" id="RHEA:23784"/>
        <dbReference type="ChEBI" id="CHEBI:15378"/>
        <dbReference type="ChEBI" id="CHEBI:17388"/>
        <dbReference type="ChEBI" id="CHEBI:24646"/>
        <dbReference type="ChEBI" id="CHEBI:60039"/>
        <dbReference type="ChEBI" id="CHEBI:132124"/>
        <dbReference type="EC" id="1.5.5.2"/>
    </reaction>
</comment>
<dbReference type="GO" id="GO:0009898">
    <property type="term" value="C:cytoplasmic side of plasma membrane"/>
    <property type="evidence" value="ECO:0007669"/>
    <property type="project" value="TreeGrafter"/>
</dbReference>
<dbReference type="InterPro" id="IPR029041">
    <property type="entry name" value="FAD-linked_oxidoreductase-like"/>
</dbReference>
<evidence type="ECO:0000256" key="9">
    <source>
        <dbReference type="ARBA" id="ARBA00023027"/>
    </source>
</evidence>
<keyword evidence="9 18" id="KW-0520">NAD</keyword>
<evidence type="ECO:0000259" key="23">
    <source>
        <dbReference type="Pfam" id="PF18327"/>
    </source>
</evidence>
<comment type="cofactor">
    <cofactor evidence="1 18">
        <name>FAD</name>
        <dbReference type="ChEBI" id="CHEBI:57692"/>
    </cofactor>
</comment>
<dbReference type="GO" id="GO:0003677">
    <property type="term" value="F:DNA binding"/>
    <property type="evidence" value="ECO:0007669"/>
    <property type="project" value="UniProtKB-KW"/>
</dbReference>
<dbReference type="FunFam" id="3.40.309.10:FF:000005">
    <property type="entry name" value="1-pyrroline-5-carboxylate dehydrogenase 1"/>
    <property type="match status" value="1"/>
</dbReference>
<dbReference type="PROSITE" id="PS00070">
    <property type="entry name" value="ALDEHYDE_DEHYDR_CYS"/>
    <property type="match status" value="1"/>
</dbReference>
<dbReference type="InterPro" id="IPR050485">
    <property type="entry name" value="Proline_metab_enzyme"/>
</dbReference>
<dbReference type="EC" id="1.2.1.88" evidence="18"/>
<feature type="domain" description="Proline dehydrogenase" evidence="21">
    <location>
        <begin position="190"/>
        <end position="486"/>
    </location>
</feature>
<evidence type="ECO:0000313" key="24">
    <source>
        <dbReference type="EMBL" id="SIO44676.1"/>
    </source>
</evidence>
<dbReference type="SUPFAM" id="SSF81935">
    <property type="entry name" value="N-terminal domain of bifunctional PutA protein"/>
    <property type="match status" value="1"/>
</dbReference>
<dbReference type="GO" id="GO:0004657">
    <property type="term" value="F:proline dehydrogenase activity"/>
    <property type="evidence" value="ECO:0007669"/>
    <property type="project" value="UniProtKB-UniRule"/>
</dbReference>
<dbReference type="GO" id="GO:0010133">
    <property type="term" value="P:L-proline catabolic process to L-glutamate"/>
    <property type="evidence" value="ECO:0007669"/>
    <property type="project" value="UniProtKB-UniRule"/>
</dbReference>
<evidence type="ECO:0000256" key="15">
    <source>
        <dbReference type="ARBA" id="ARBA00048779"/>
    </source>
</evidence>
<dbReference type="eggNOG" id="COG0506">
    <property type="taxonomic scope" value="Bacteria"/>
</dbReference>
<dbReference type="STRING" id="44575.SAMN05216419_104420"/>
<dbReference type="InterPro" id="IPR025703">
    <property type="entry name" value="Bifunct_PutA"/>
</dbReference>
<keyword evidence="13" id="KW-0511">Multifunctional enzyme</keyword>
<dbReference type="EMBL" id="FSRO01000001">
    <property type="protein sequence ID" value="SIO44676.1"/>
    <property type="molecule type" value="Genomic_DNA"/>
</dbReference>
<evidence type="ECO:0000313" key="25">
    <source>
        <dbReference type="Proteomes" id="UP000185062"/>
    </source>
</evidence>
<evidence type="ECO:0000256" key="14">
    <source>
        <dbReference type="ARBA" id="ARBA00048142"/>
    </source>
</evidence>
<evidence type="ECO:0000256" key="3">
    <source>
        <dbReference type="ARBA" id="ARBA00004786"/>
    </source>
</evidence>
<evidence type="ECO:0000256" key="5">
    <source>
        <dbReference type="ARBA" id="ARBA00022630"/>
    </source>
</evidence>
<evidence type="ECO:0000256" key="6">
    <source>
        <dbReference type="ARBA" id="ARBA00022827"/>
    </source>
</evidence>
<evidence type="ECO:0000256" key="18">
    <source>
        <dbReference type="PIRNR" id="PIRNR000197"/>
    </source>
</evidence>
<evidence type="ECO:0000256" key="2">
    <source>
        <dbReference type="ARBA" id="ARBA00004739"/>
    </source>
</evidence>
<feature type="active site" evidence="19">
    <location>
        <position position="806"/>
    </location>
</feature>
<accession>A0A1N6JKY5</accession>
<protein>
    <recommendedName>
        <fullName evidence="18">Bifunctional protein PutA</fullName>
    </recommendedName>
    <domain>
        <recommendedName>
            <fullName evidence="18">Proline dehydrogenase</fullName>
            <ecNumber evidence="18">1.5.5.2</ecNumber>
        </recommendedName>
        <alternativeName>
            <fullName evidence="18">Proline oxidase</fullName>
        </alternativeName>
    </domain>
    <domain>
        <recommendedName>
            <fullName evidence="18">Delta-1-pyrroline-5-carboxylate dehydrogenase</fullName>
            <shortName evidence="18">P5C dehydrogenase</shortName>
            <ecNumber evidence="18">1.2.1.88</ecNumber>
        </recommendedName>
        <alternativeName>
            <fullName evidence="18">L-glutamate gamma-semialdehyde dehydrogenase</fullName>
        </alternativeName>
    </domain>
</protein>
<keyword evidence="25" id="KW-1185">Reference proteome</keyword>
<dbReference type="PANTHER" id="PTHR42862:SF1">
    <property type="entry name" value="DELTA-1-PYRROLINE-5-CARBOXYLATE DEHYDROGENASE 2, ISOFORM A-RELATED"/>
    <property type="match status" value="1"/>
</dbReference>
<evidence type="ECO:0000259" key="22">
    <source>
        <dbReference type="Pfam" id="PF14850"/>
    </source>
</evidence>
<dbReference type="InterPro" id="IPR041349">
    <property type="entry name" value="PRODH"/>
</dbReference>
<proteinExistence type="inferred from homology"/>
<dbReference type="InterPro" id="IPR016162">
    <property type="entry name" value="Ald_DH_N"/>
</dbReference>
<evidence type="ECO:0000259" key="21">
    <source>
        <dbReference type="Pfam" id="PF01619"/>
    </source>
</evidence>
<dbReference type="NCBIfam" id="NF008869">
    <property type="entry name" value="PRK11904.1"/>
    <property type="match status" value="1"/>
</dbReference>
<keyword evidence="6 18" id="KW-0274">FAD</keyword>
<name>A0A1N6JKY5_9PROT</name>
<comment type="similarity">
    <text evidence="17 18">In the C-terminal section; belongs to the aldehyde dehydrogenase family.</text>
</comment>
<keyword evidence="4 18" id="KW-0678">Repressor</keyword>
<dbReference type="InterPro" id="IPR005933">
    <property type="entry name" value="PutA_C"/>
</dbReference>
<evidence type="ECO:0000256" key="19">
    <source>
        <dbReference type="PIRSR" id="PIRSR000197-1"/>
    </source>
</evidence>
<dbReference type="GO" id="GO:0003842">
    <property type="term" value="F:L-glutamate gamma-semialdehyde dehydrogenase activity"/>
    <property type="evidence" value="ECO:0007669"/>
    <property type="project" value="UniProtKB-UniRule"/>
</dbReference>
<dbReference type="PANTHER" id="PTHR42862">
    <property type="entry name" value="DELTA-1-PYRROLINE-5-CARBOXYLATE DEHYDROGENASE 1, ISOFORM A-RELATED"/>
    <property type="match status" value="1"/>
</dbReference>
<dbReference type="Gene3D" id="1.20.5.460">
    <property type="entry name" value="Single helix bin"/>
    <property type="match status" value="1"/>
</dbReference>
<dbReference type="Proteomes" id="UP000185062">
    <property type="component" value="Unassembled WGS sequence"/>
</dbReference>
<dbReference type="Gene3D" id="3.20.20.220">
    <property type="match status" value="1"/>
</dbReference>
<comment type="catalytic activity">
    <reaction evidence="14 18">
        <text>L-glutamate 5-semialdehyde + NAD(+) + H2O = L-glutamate + NADH + 2 H(+)</text>
        <dbReference type="Rhea" id="RHEA:30235"/>
        <dbReference type="ChEBI" id="CHEBI:15377"/>
        <dbReference type="ChEBI" id="CHEBI:15378"/>
        <dbReference type="ChEBI" id="CHEBI:29985"/>
        <dbReference type="ChEBI" id="CHEBI:57540"/>
        <dbReference type="ChEBI" id="CHEBI:57945"/>
        <dbReference type="ChEBI" id="CHEBI:58066"/>
        <dbReference type="EC" id="1.2.1.88"/>
    </reaction>
</comment>
<keyword evidence="7 18" id="KW-0560">Oxidoreductase</keyword>
<reference evidence="24 25" key="1">
    <citation type="submission" date="2016-12" db="EMBL/GenBank/DDBJ databases">
        <authorList>
            <person name="Song W.-J."/>
            <person name="Kurnit D.M."/>
        </authorList>
    </citation>
    <scope>NUCLEOTIDE SEQUENCE [LARGE SCALE GENOMIC DNA]</scope>
    <source>
        <strain evidence="24 25">ATCC 49181</strain>
    </source>
</reference>
<keyword evidence="5 18" id="KW-0285">Flavoprotein</keyword>
<feature type="domain" description="Proline dehydrogenase PutA" evidence="22">
    <location>
        <begin position="67"/>
        <end position="181"/>
    </location>
</feature>
<comment type="similarity">
    <text evidence="16 18">In the N-terminal section; belongs to the proline dehydrogenase family.</text>
</comment>
<dbReference type="InterPro" id="IPR016161">
    <property type="entry name" value="Ald_DH/histidinol_DH"/>
</dbReference>
<dbReference type="InterPro" id="IPR002872">
    <property type="entry name" value="Proline_DH_dom"/>
</dbReference>
<evidence type="ECO:0000256" key="8">
    <source>
        <dbReference type="ARBA" id="ARBA00023015"/>
    </source>
</evidence>
<sequence length="1051" mass="115515">MLFDKPLLPVDSLRAAVQAAYLLDESTCIKARLHAAALPVQMRQRVQEIGTSLSEGIRERYPHAGSLDAFMHEYDLASHEGVMLMCLAEALLRIPDAKTADLLIEDKLFQANWAEHMGASDSLLVNASTWALMLTGRIAKPHDRDQQPGFEATLQSLVARSGEVVVRQALVQAMKIIAREFVMGRTIEEALARAEESEQRGYRYSYDMLGESAHTQAEAEDYFESYMHAIEAIGKYSDGRGPVQGPGISVKLSALHPRYEFSQRERVMAELVPRLKTLLFRARDYDIGLTIDAEETERLDLSLTLVEAVFSDSRLAGWAGFGLAVQAYQKRALPVIDWLEGLARRYERRLAVRLVKGAYWDREIKQAQALGLPGYPVFTRKAATDVSFVACMKRLFSASHYLYPQFATHNAHTVASVLAVAGDEHTDFEFQRLHGMGEMLYDQIVGESDNKQACRVYAPVGSHEHLLPYLVRRLLENGANTSFVNHVLDKQRSIAEIIADPIAKMMDLEEKPHPHIPLPQDLYMPDRENSKGIDLTDPMMLQNLMHELQSFTSLAPWTANPLINGIVEADGDERPIYNPADHHDTVGLVVEASVEHAKKAIGIAQEAQHKWDATPVDKRAAYLQRAADLFDSNRAELMALCMREGGKTVDDAVAEIREASDFLRYYAMMACQGFAQPSIFRGTTGEYNAMTLHGRGVFVCISPWNFPLAIFTGQIGAALASGNAVIAKPAEQTPLIAMRAIQLLHAGGIPFEVLHFLPGSGKRVGTALVSDARIAGVVFTGSTETARAINGVLANKPGPIIPLIAETGGQNAMIVDSSALTEQVVRDVISSAFHSAGQRCSALRVLYLQEEVADRIIEMLTGAMAELNIGNPCLLSTDIGPVIDSVALEKLKCHYEMMCHNAQLLCQCSLPEGTEEGTFFAPCAFEIKDMSLLTHEVFGPVLHIIRYASQELDNVIEAINNTGYGLTLGIHSRIDSRADYIQKRVKVGNIYVNRNQIGAIVGVQPFGGEGLSGTGPKAGGPHYLYRFVTERMVTIDTTAAGGNTTLATLSD</sequence>
<dbReference type="InterPro" id="IPR024089">
    <property type="entry name" value="PRODH_PutA_dom_I/II"/>
</dbReference>